<keyword evidence="7 11" id="KW-0418">Kinase</keyword>
<comment type="similarity">
    <text evidence="2 11">Belongs to the shikimate kinase family.</text>
</comment>
<dbReference type="InterPro" id="IPR023000">
    <property type="entry name" value="Shikimate_kinase_CS"/>
</dbReference>
<dbReference type="GO" id="GO:0009073">
    <property type="term" value="P:aromatic amino acid family biosynthetic process"/>
    <property type="evidence" value="ECO:0007669"/>
    <property type="project" value="UniProtKB-KW"/>
</dbReference>
<feature type="binding site" evidence="11">
    <location>
        <position position="57"/>
    </location>
    <ligand>
        <name>substrate</name>
    </ligand>
</feature>
<dbReference type="Gene3D" id="3.40.50.300">
    <property type="entry name" value="P-loop containing nucleotide triphosphate hydrolases"/>
    <property type="match status" value="1"/>
</dbReference>
<dbReference type="Proteomes" id="UP000030528">
    <property type="component" value="Unassembled WGS sequence"/>
</dbReference>
<comment type="pathway">
    <text evidence="1 11">Metabolic intermediate biosynthesis; chorismate biosynthesis; chorismate from D-erythrose 4-phosphate and phosphoenolpyruvate: step 5/7.</text>
</comment>
<dbReference type="SUPFAM" id="SSF52540">
    <property type="entry name" value="P-loop containing nucleoside triphosphate hydrolases"/>
    <property type="match status" value="1"/>
</dbReference>
<keyword evidence="11" id="KW-0963">Cytoplasm</keyword>
<evidence type="ECO:0000256" key="10">
    <source>
        <dbReference type="ARBA" id="ARBA00048567"/>
    </source>
</evidence>
<dbReference type="HAMAP" id="MF_00109">
    <property type="entry name" value="Shikimate_kinase"/>
    <property type="match status" value="1"/>
</dbReference>
<comment type="subunit">
    <text evidence="11">Monomer.</text>
</comment>
<feature type="binding site" evidence="11">
    <location>
        <position position="133"/>
    </location>
    <ligand>
        <name>substrate</name>
    </ligand>
</feature>
<feature type="binding site" evidence="11">
    <location>
        <position position="150"/>
    </location>
    <ligand>
        <name>ATP</name>
        <dbReference type="ChEBI" id="CHEBI:30616"/>
    </ligand>
</feature>
<dbReference type="PANTHER" id="PTHR21087">
    <property type="entry name" value="SHIKIMATE KINASE"/>
    <property type="match status" value="1"/>
</dbReference>
<dbReference type="GO" id="GO:0008652">
    <property type="term" value="P:amino acid biosynthetic process"/>
    <property type="evidence" value="ECO:0007669"/>
    <property type="project" value="UniProtKB-KW"/>
</dbReference>
<sequence length="166" mass="18893">MKPCFLIGFMGSGKSSVGRALSEQLDCAFIDTDEEIERLAGMSIPEIFEREGEAGFRQRETETLRSILHSRAVISTGGGIIERDENVEYMRGQGNVLFLNAQFQTISDRLEEDENRPLWNQELQKRKDLYMRRLPAYQTAAHYVVETDDRSVEAIVSEVMSVLGRV</sequence>
<comment type="catalytic activity">
    <reaction evidence="10 11">
        <text>shikimate + ATP = 3-phosphoshikimate + ADP + H(+)</text>
        <dbReference type="Rhea" id="RHEA:13121"/>
        <dbReference type="ChEBI" id="CHEBI:15378"/>
        <dbReference type="ChEBI" id="CHEBI:30616"/>
        <dbReference type="ChEBI" id="CHEBI:36208"/>
        <dbReference type="ChEBI" id="CHEBI:145989"/>
        <dbReference type="ChEBI" id="CHEBI:456216"/>
        <dbReference type="EC" id="2.7.1.71"/>
    </reaction>
</comment>
<feature type="binding site" evidence="11">
    <location>
        <position position="78"/>
    </location>
    <ligand>
        <name>substrate</name>
    </ligand>
</feature>
<reference evidence="12 13" key="1">
    <citation type="submission" date="2013-08" db="EMBL/GenBank/DDBJ databases">
        <authorList>
            <person name="Huang J."/>
            <person name="Wang G."/>
        </authorList>
    </citation>
    <scope>NUCLEOTIDE SEQUENCE [LARGE SCALE GENOMIC DNA]</scope>
    <source>
        <strain evidence="12 13">JSM 076056</strain>
    </source>
</reference>
<dbReference type="OrthoDB" id="9800332at2"/>
<keyword evidence="8 11" id="KW-0067">ATP-binding</keyword>
<dbReference type="GO" id="GO:0005829">
    <property type="term" value="C:cytosol"/>
    <property type="evidence" value="ECO:0007669"/>
    <property type="project" value="TreeGrafter"/>
</dbReference>
<comment type="cofactor">
    <cofactor evidence="11">
        <name>Mg(2+)</name>
        <dbReference type="ChEBI" id="CHEBI:18420"/>
    </cofactor>
    <text evidence="11">Binds 1 Mg(2+) ion per subunit.</text>
</comment>
<keyword evidence="13" id="KW-1185">Reference proteome</keyword>
<evidence type="ECO:0000313" key="12">
    <source>
        <dbReference type="EMBL" id="KGX90880.1"/>
    </source>
</evidence>
<evidence type="ECO:0000256" key="9">
    <source>
        <dbReference type="ARBA" id="ARBA00023141"/>
    </source>
</evidence>
<protein>
    <recommendedName>
        <fullName evidence="3 11">Shikimate kinase</fullName>
        <shortName evidence="11">SK</shortName>
        <ecNumber evidence="3 11">2.7.1.71</ecNumber>
    </recommendedName>
</protein>
<dbReference type="InterPro" id="IPR000623">
    <property type="entry name" value="Shikimate_kinase/TSH1"/>
</dbReference>
<organism evidence="12 13">
    <name type="scientific">Pontibacillus halophilus JSM 076056 = DSM 19796</name>
    <dbReference type="NCBI Taxonomy" id="1385510"/>
    <lineage>
        <taxon>Bacteria</taxon>
        <taxon>Bacillati</taxon>
        <taxon>Bacillota</taxon>
        <taxon>Bacilli</taxon>
        <taxon>Bacillales</taxon>
        <taxon>Bacillaceae</taxon>
        <taxon>Pontibacillus</taxon>
    </lineage>
</organism>
<dbReference type="RefSeq" id="WP_026801042.1">
    <property type="nucleotide sequence ID" value="NZ_AULI01000012.1"/>
</dbReference>
<dbReference type="CDD" id="cd00464">
    <property type="entry name" value="SK"/>
    <property type="match status" value="1"/>
</dbReference>
<dbReference type="PRINTS" id="PR01100">
    <property type="entry name" value="SHIKIMTKNASE"/>
</dbReference>
<name>A0A0A5GIC2_9BACI</name>
<dbReference type="eggNOG" id="COG0703">
    <property type="taxonomic scope" value="Bacteria"/>
</dbReference>
<proteinExistence type="inferred from homology"/>
<dbReference type="EC" id="2.7.1.71" evidence="3 11"/>
<evidence type="ECO:0000256" key="2">
    <source>
        <dbReference type="ARBA" id="ARBA00006997"/>
    </source>
</evidence>
<dbReference type="PROSITE" id="PS01128">
    <property type="entry name" value="SHIKIMATE_KINASE"/>
    <property type="match status" value="1"/>
</dbReference>
<evidence type="ECO:0000256" key="8">
    <source>
        <dbReference type="ARBA" id="ARBA00022840"/>
    </source>
</evidence>
<keyword evidence="6 11" id="KW-0547">Nucleotide-binding</keyword>
<gene>
    <name evidence="11 12" type="primary">aroK</name>
    <name evidence="12" type="ORF">N781_05800</name>
</gene>
<accession>A0A0A5GIC2</accession>
<feature type="binding site" evidence="11">
    <location>
        <position position="116"/>
    </location>
    <ligand>
        <name>ATP</name>
        <dbReference type="ChEBI" id="CHEBI:30616"/>
    </ligand>
</feature>
<keyword evidence="11" id="KW-0479">Metal-binding</keyword>
<dbReference type="GO" id="GO:0009423">
    <property type="term" value="P:chorismate biosynthetic process"/>
    <property type="evidence" value="ECO:0007669"/>
    <property type="project" value="UniProtKB-UniRule"/>
</dbReference>
<evidence type="ECO:0000313" key="13">
    <source>
        <dbReference type="Proteomes" id="UP000030528"/>
    </source>
</evidence>
<evidence type="ECO:0000256" key="6">
    <source>
        <dbReference type="ARBA" id="ARBA00022741"/>
    </source>
</evidence>
<evidence type="ECO:0000256" key="7">
    <source>
        <dbReference type="ARBA" id="ARBA00022777"/>
    </source>
</evidence>
<comment type="function">
    <text evidence="11">Catalyzes the specific phosphorylation of the 3-hydroxyl group of shikimic acid using ATP as a cosubstrate.</text>
</comment>
<keyword evidence="9 11" id="KW-0057">Aromatic amino acid biosynthesis</keyword>
<evidence type="ECO:0000256" key="5">
    <source>
        <dbReference type="ARBA" id="ARBA00022679"/>
    </source>
</evidence>
<feature type="binding site" evidence="11">
    <location>
        <position position="15"/>
    </location>
    <ligand>
        <name>Mg(2+)</name>
        <dbReference type="ChEBI" id="CHEBI:18420"/>
    </ligand>
</feature>
<evidence type="ECO:0000256" key="4">
    <source>
        <dbReference type="ARBA" id="ARBA00022605"/>
    </source>
</evidence>
<keyword evidence="5 11" id="KW-0808">Transferase</keyword>
<evidence type="ECO:0000256" key="11">
    <source>
        <dbReference type="HAMAP-Rule" id="MF_00109"/>
    </source>
</evidence>
<dbReference type="GO" id="GO:0004765">
    <property type="term" value="F:shikimate kinase activity"/>
    <property type="evidence" value="ECO:0007669"/>
    <property type="project" value="UniProtKB-UniRule"/>
</dbReference>
<feature type="binding site" evidence="11">
    <location>
        <position position="33"/>
    </location>
    <ligand>
        <name>substrate</name>
    </ligand>
</feature>
<dbReference type="EMBL" id="AVPE01000012">
    <property type="protein sequence ID" value="KGX90880.1"/>
    <property type="molecule type" value="Genomic_DNA"/>
</dbReference>
<keyword evidence="11" id="KW-0460">Magnesium</keyword>
<comment type="subcellular location">
    <subcellularLocation>
        <location evidence="11">Cytoplasm</location>
    </subcellularLocation>
</comment>
<keyword evidence="4 11" id="KW-0028">Amino-acid biosynthesis</keyword>
<dbReference type="STRING" id="1385510.GCA_000425205_02741"/>
<dbReference type="Pfam" id="PF01202">
    <property type="entry name" value="SKI"/>
    <property type="match status" value="1"/>
</dbReference>
<evidence type="ECO:0000256" key="3">
    <source>
        <dbReference type="ARBA" id="ARBA00012154"/>
    </source>
</evidence>
<dbReference type="InterPro" id="IPR027417">
    <property type="entry name" value="P-loop_NTPase"/>
</dbReference>
<feature type="binding site" evidence="11">
    <location>
        <begin position="11"/>
        <end position="16"/>
    </location>
    <ligand>
        <name>ATP</name>
        <dbReference type="ChEBI" id="CHEBI:30616"/>
    </ligand>
</feature>
<comment type="caution">
    <text evidence="12">The sequence shown here is derived from an EMBL/GenBank/DDBJ whole genome shotgun (WGS) entry which is preliminary data.</text>
</comment>
<evidence type="ECO:0000256" key="1">
    <source>
        <dbReference type="ARBA" id="ARBA00004842"/>
    </source>
</evidence>
<dbReference type="AlphaFoldDB" id="A0A0A5GIC2"/>
<dbReference type="GO" id="GO:0000287">
    <property type="term" value="F:magnesium ion binding"/>
    <property type="evidence" value="ECO:0007669"/>
    <property type="project" value="UniProtKB-UniRule"/>
</dbReference>
<dbReference type="UniPathway" id="UPA00053">
    <property type="reaction ID" value="UER00088"/>
</dbReference>
<dbReference type="PANTHER" id="PTHR21087:SF16">
    <property type="entry name" value="SHIKIMATE KINASE 1, CHLOROPLASTIC"/>
    <property type="match status" value="1"/>
</dbReference>
<dbReference type="InterPro" id="IPR031322">
    <property type="entry name" value="Shikimate/glucono_kinase"/>
</dbReference>
<dbReference type="GO" id="GO:0005524">
    <property type="term" value="F:ATP binding"/>
    <property type="evidence" value="ECO:0007669"/>
    <property type="project" value="UniProtKB-UniRule"/>
</dbReference>